<dbReference type="AlphaFoldDB" id="A0A3M0J163"/>
<protein>
    <submittedName>
        <fullName evidence="1">Uncharacterized protein</fullName>
    </submittedName>
</protein>
<evidence type="ECO:0000313" key="1">
    <source>
        <dbReference type="EMBL" id="RMB94020.1"/>
    </source>
</evidence>
<evidence type="ECO:0000313" key="2">
    <source>
        <dbReference type="Proteomes" id="UP000269221"/>
    </source>
</evidence>
<keyword evidence="2" id="KW-1185">Reference proteome</keyword>
<organism evidence="1 2">
    <name type="scientific">Hirundo rustica rustica</name>
    <dbReference type="NCBI Taxonomy" id="333673"/>
    <lineage>
        <taxon>Eukaryota</taxon>
        <taxon>Metazoa</taxon>
        <taxon>Chordata</taxon>
        <taxon>Craniata</taxon>
        <taxon>Vertebrata</taxon>
        <taxon>Euteleostomi</taxon>
        <taxon>Archelosauria</taxon>
        <taxon>Archosauria</taxon>
        <taxon>Dinosauria</taxon>
        <taxon>Saurischia</taxon>
        <taxon>Theropoda</taxon>
        <taxon>Coelurosauria</taxon>
        <taxon>Aves</taxon>
        <taxon>Neognathae</taxon>
        <taxon>Neoaves</taxon>
        <taxon>Telluraves</taxon>
        <taxon>Australaves</taxon>
        <taxon>Passeriformes</taxon>
        <taxon>Sylvioidea</taxon>
        <taxon>Hirundinidae</taxon>
        <taxon>Hirundo</taxon>
    </lineage>
</organism>
<dbReference type="EMBL" id="QRBI01000200">
    <property type="protein sequence ID" value="RMB94020.1"/>
    <property type="molecule type" value="Genomic_DNA"/>
</dbReference>
<name>A0A3M0J163_HIRRU</name>
<gene>
    <name evidence="1" type="ORF">DUI87_29532</name>
</gene>
<comment type="caution">
    <text evidence="1">The sequence shown here is derived from an EMBL/GenBank/DDBJ whole genome shotgun (WGS) entry which is preliminary data.</text>
</comment>
<accession>A0A3M0J163</accession>
<dbReference type="Proteomes" id="UP000269221">
    <property type="component" value="Unassembled WGS sequence"/>
</dbReference>
<sequence length="89" mass="9698">MGSAAAASPHGCPSAKSPVQLYFGNMEAKLSSIKETTAGYKASGSVWKNWRSHTLQTYSCSNQLSDHETILDSRSWELGYPFFLSMSSS</sequence>
<reference evidence="1 2" key="1">
    <citation type="submission" date="2018-07" db="EMBL/GenBank/DDBJ databases">
        <title>A high quality draft genome assembly of the barn swallow (H. rustica rustica).</title>
        <authorList>
            <person name="Formenti G."/>
            <person name="Chiara M."/>
            <person name="Poveda L."/>
            <person name="Francoijs K.-J."/>
            <person name="Bonisoli-Alquati A."/>
            <person name="Canova L."/>
            <person name="Gianfranceschi L."/>
            <person name="Horner D.S."/>
            <person name="Saino N."/>
        </authorList>
    </citation>
    <scope>NUCLEOTIDE SEQUENCE [LARGE SCALE GENOMIC DNA]</scope>
    <source>
        <strain evidence="1">Chelidonia</strain>
        <tissue evidence="1">Blood</tissue>
    </source>
</reference>
<proteinExistence type="predicted"/>